<keyword evidence="3" id="KW-1185">Reference proteome</keyword>
<reference evidence="2 3" key="1">
    <citation type="journal article" date="2007" name="Science">
        <title>The Fusarium graminearum genome reveals a link between localized polymorphism and pathogen specialization.</title>
        <authorList>
            <person name="Cuomo C.A."/>
            <person name="Gueldener U."/>
            <person name="Xu J.-R."/>
            <person name="Trail F."/>
            <person name="Turgeon B.G."/>
            <person name="Di Pietro A."/>
            <person name="Walton J.D."/>
            <person name="Ma L.-J."/>
            <person name="Baker S.E."/>
            <person name="Rep M."/>
            <person name="Adam G."/>
            <person name="Antoniw J."/>
            <person name="Baldwin T."/>
            <person name="Calvo S.E."/>
            <person name="Chang Y.-L."/>
            <person name="DeCaprio D."/>
            <person name="Gale L.R."/>
            <person name="Gnerre S."/>
            <person name="Goswami R.S."/>
            <person name="Hammond-Kosack K."/>
            <person name="Harris L.J."/>
            <person name="Hilburn K."/>
            <person name="Kennell J.C."/>
            <person name="Kroken S."/>
            <person name="Magnuson J.K."/>
            <person name="Mannhaupt G."/>
            <person name="Mauceli E.W."/>
            <person name="Mewes H.-W."/>
            <person name="Mitterbauer R."/>
            <person name="Muehlbauer G."/>
            <person name="Muensterkoetter M."/>
            <person name="Nelson D."/>
            <person name="O'Donnell K."/>
            <person name="Ouellet T."/>
            <person name="Qi W."/>
            <person name="Quesneville H."/>
            <person name="Roncero M.I.G."/>
            <person name="Seong K.-Y."/>
            <person name="Tetko I.V."/>
            <person name="Urban M."/>
            <person name="Waalwijk C."/>
            <person name="Ward T.J."/>
            <person name="Yao J."/>
            <person name="Birren B.W."/>
            <person name="Kistler H.C."/>
        </authorList>
    </citation>
    <scope>NUCLEOTIDE SEQUENCE [LARGE SCALE GENOMIC DNA]</scope>
    <source>
        <strain evidence="3">ATCC MYA-4620 / CBS 123657 / FGSC 9075 / NRRL 31084 / PH-1</strain>
        <strain evidence="2">PH-1 / ATCC MYA-4620 / FGSC 9075 / NRRL 31084</strain>
    </source>
</reference>
<dbReference type="HOGENOM" id="CLU_2359919_0_0_1"/>
<dbReference type="InParanoid" id="I1SAG4"/>
<organism evidence="2">
    <name type="scientific">Gibberella zeae (strain ATCC MYA-4620 / CBS 123657 / FGSC 9075 / NRRL 31084 / PH-1)</name>
    <name type="common">Wheat head blight fungus</name>
    <name type="synonym">Fusarium graminearum</name>
    <dbReference type="NCBI Taxonomy" id="229533"/>
    <lineage>
        <taxon>Eukaryota</taxon>
        <taxon>Fungi</taxon>
        <taxon>Dikarya</taxon>
        <taxon>Ascomycota</taxon>
        <taxon>Pezizomycotina</taxon>
        <taxon>Sordariomycetes</taxon>
        <taxon>Hypocreomycetidae</taxon>
        <taxon>Hypocreales</taxon>
        <taxon>Nectriaceae</taxon>
        <taxon>Fusarium</taxon>
    </lineage>
</organism>
<protein>
    <submittedName>
        <fullName evidence="1">Chromosome 3, complete genome</fullName>
    </submittedName>
</protein>
<reference evidence="2" key="5">
    <citation type="submission" date="2017-01" db="UniProtKB">
        <authorList>
            <consortium name="EnsemblFungi"/>
        </authorList>
    </citation>
    <scope>IDENTIFICATION</scope>
    <source>
        <strain evidence="2">PH-1 / ATCC MYA-4620 / FGSC 9075 / NRRL 31084</strain>
    </source>
</reference>
<reference key="3">
    <citation type="submission" date="2014-02" db="EMBL/GenBank/DDBJ databases">
        <title>A revised Fusarium graminearum genomic reference sequence using whole shotgun re-sequencing.</title>
        <authorList>
            <person name="King R."/>
            <person name="Urban M."/>
            <person name="Hassani-Pak K."/>
            <person name="Hammond-Kosack K."/>
        </authorList>
    </citation>
    <scope>NUCLEOTIDE SEQUENCE</scope>
    <source>
        <strain>PH-1</strain>
    </source>
</reference>
<dbReference type="EnsemblFungi" id="CEF86199">
    <property type="protein sequence ID" value="CEF86199"/>
    <property type="gene ID" value="FGRRES_13845"/>
</dbReference>
<evidence type="ECO:0000313" key="3">
    <source>
        <dbReference type="Proteomes" id="UP000070720"/>
    </source>
</evidence>
<proteinExistence type="predicted"/>
<reference evidence="1 3" key="4">
    <citation type="journal article" date="2015" name="BMC Genomics">
        <title>The completed genome sequence of the pathogenic ascomycete fungus Fusarium graminearum.</title>
        <authorList>
            <person name="King R."/>
            <person name="Urban M."/>
            <person name="Hammond-Kosack M.C."/>
            <person name="Hassani-Pak K."/>
            <person name="Hammond-Kosack K.E."/>
        </authorList>
    </citation>
    <scope>NUCLEOTIDE SEQUENCE [LARGE SCALE GENOMIC DNA]</scope>
    <source>
        <strain evidence="3">ATCC MYA-4620 / CBS 123657 / FGSC 9075 / NRRL 31084 / PH-1</strain>
        <strain evidence="1">PH-1</strain>
    </source>
</reference>
<dbReference type="VEuPathDB" id="FungiDB:FGRAMPH1_01G21353"/>
<evidence type="ECO:0000313" key="2">
    <source>
        <dbReference type="EnsemblFungi" id="CEF86199"/>
    </source>
</evidence>
<gene>
    <name evidence="1" type="ORF">FGRAMPH1_01T21353</name>
</gene>
<dbReference type="EMBL" id="HG970334">
    <property type="protein sequence ID" value="CEF86199.1"/>
    <property type="molecule type" value="Genomic_DNA"/>
</dbReference>
<dbReference type="KEGG" id="fgr:FGSG_13845"/>
<name>I1SAG4_GIBZE</name>
<evidence type="ECO:0000313" key="1">
    <source>
        <dbReference type="EMBL" id="CEF86199.1"/>
    </source>
</evidence>
<dbReference type="AlphaFoldDB" id="I1SAG4"/>
<reference evidence="2 3" key="2">
    <citation type="journal article" date="2010" name="Nature">
        <title>Comparative genomics reveals mobile pathogenicity chromosomes in Fusarium.</title>
        <authorList>
            <person name="Ma L.J."/>
            <person name="van der Does H.C."/>
            <person name="Borkovich K.A."/>
            <person name="Coleman J.J."/>
            <person name="Daboussi M.J."/>
            <person name="Di Pietro A."/>
            <person name="Dufresne M."/>
            <person name="Freitag M."/>
            <person name="Grabherr M."/>
            <person name="Henrissat B."/>
            <person name="Houterman P.M."/>
            <person name="Kang S."/>
            <person name="Shim W.B."/>
            <person name="Woloshuk C."/>
            <person name="Xie X."/>
            <person name="Xu J.R."/>
            <person name="Antoniw J."/>
            <person name="Baker S.E."/>
            <person name="Bluhm B.H."/>
            <person name="Breakspear A."/>
            <person name="Brown D.W."/>
            <person name="Butchko R.A."/>
            <person name="Chapman S."/>
            <person name="Coulson R."/>
            <person name="Coutinho P.M."/>
            <person name="Danchin E.G."/>
            <person name="Diener A."/>
            <person name="Gale L.R."/>
            <person name="Gardiner D.M."/>
            <person name="Goff S."/>
            <person name="Hammond-Kosack K.E."/>
            <person name="Hilburn K."/>
            <person name="Hua-Van A."/>
            <person name="Jonkers W."/>
            <person name="Kazan K."/>
            <person name="Kodira C.D."/>
            <person name="Koehrsen M."/>
            <person name="Kumar L."/>
            <person name="Lee Y.H."/>
            <person name="Li L."/>
            <person name="Manners J.M."/>
            <person name="Miranda-Saavedra D."/>
            <person name="Mukherjee M."/>
            <person name="Park G."/>
            <person name="Park J."/>
            <person name="Park S.Y."/>
            <person name="Proctor R.H."/>
            <person name="Regev A."/>
            <person name="Ruiz-Roldan M.C."/>
            <person name="Sain D."/>
            <person name="Sakthikumar S."/>
            <person name="Sykes S."/>
            <person name="Schwartz D.C."/>
            <person name="Turgeon B.G."/>
            <person name="Wapinski I."/>
            <person name="Yoder O."/>
            <person name="Young S."/>
            <person name="Zeng Q."/>
            <person name="Zhou S."/>
            <person name="Galagan J."/>
            <person name="Cuomo C.A."/>
            <person name="Kistler H.C."/>
            <person name="Rep M."/>
        </authorList>
    </citation>
    <scope>GENOME REANNOTATION</scope>
    <source>
        <strain evidence="3">ATCC MYA-4620 / CBS 123657 / FGSC 9075 / NRRL 31084 / PH-1</strain>
        <strain evidence="2">PH-1 / ATCC MYA-4620 / FGSC 9075 / NRRL 31084</strain>
    </source>
</reference>
<dbReference type="Proteomes" id="UP000070720">
    <property type="component" value="Chromosome 3"/>
</dbReference>
<accession>I1SAG4</accession>
<sequence length="96" mass="11131">MSHDDERFTLQEWMEATHFFHDGKDEFTKEELAKICETIICMLKFEPSLRATPSEILAQGSYLEVLLETTQIRSEVAAHSRRQWFVKHNSGGSKTV</sequence>
<dbReference type="RefSeq" id="XP_011325189.1">
    <property type="nucleotide sequence ID" value="XM_011326887.1"/>
</dbReference>